<accession>E6VEG1</accession>
<evidence type="ECO:0000313" key="3">
    <source>
        <dbReference type="EMBL" id="ADU43993.1"/>
    </source>
</evidence>
<organism evidence="3 4">
    <name type="scientific">Rhodopseudomonas palustris (strain DX-1)</name>
    <dbReference type="NCBI Taxonomy" id="652103"/>
    <lineage>
        <taxon>Bacteria</taxon>
        <taxon>Pseudomonadati</taxon>
        <taxon>Pseudomonadota</taxon>
        <taxon>Alphaproteobacteria</taxon>
        <taxon>Hyphomicrobiales</taxon>
        <taxon>Nitrobacteraceae</taxon>
        <taxon>Rhodopseudomonas</taxon>
    </lineage>
</organism>
<dbReference type="Proteomes" id="UP000001402">
    <property type="component" value="Chromosome"/>
</dbReference>
<dbReference type="STRING" id="652103.Rpdx1_2402"/>
<dbReference type="KEGG" id="rpx:Rpdx1_2402"/>
<sequence length="78" mass="8004" precursor="true">MKWLLIAFAAALPITAGAEPRNAAAPPQRADHYVPLPRNPGSGRSPCAEFGAGFVQLEGSSTCVRLGGSISVGAGTRR</sequence>
<feature type="region of interest" description="Disordered" evidence="1">
    <location>
        <begin position="19"/>
        <end position="38"/>
    </location>
</feature>
<dbReference type="HOGENOM" id="CLU_174816_0_0_5"/>
<dbReference type="OrthoDB" id="8255413at2"/>
<evidence type="ECO:0000313" key="4">
    <source>
        <dbReference type="Proteomes" id="UP000001402"/>
    </source>
</evidence>
<evidence type="ECO:0000256" key="1">
    <source>
        <dbReference type="SAM" id="MobiDB-lite"/>
    </source>
</evidence>
<proteinExistence type="predicted"/>
<protein>
    <recommendedName>
        <fullName evidence="5">Porin</fullName>
    </recommendedName>
</protein>
<keyword evidence="2" id="KW-0732">Signal</keyword>
<feature type="chain" id="PRO_5003210905" description="Porin" evidence="2">
    <location>
        <begin position="19"/>
        <end position="78"/>
    </location>
</feature>
<dbReference type="BioCyc" id="RPAL652103:RPDX1_RS11780-MONOMER"/>
<gene>
    <name evidence="3" type="ordered locus">Rpdx1_2402</name>
</gene>
<name>E6VEG1_RHOPX</name>
<evidence type="ECO:0000256" key="2">
    <source>
        <dbReference type="SAM" id="SignalP"/>
    </source>
</evidence>
<dbReference type="EMBL" id="CP002418">
    <property type="protein sequence ID" value="ADU43993.1"/>
    <property type="molecule type" value="Genomic_DNA"/>
</dbReference>
<dbReference type="AlphaFoldDB" id="E6VEG1"/>
<evidence type="ECO:0008006" key="5">
    <source>
        <dbReference type="Google" id="ProtNLM"/>
    </source>
</evidence>
<feature type="signal peptide" evidence="2">
    <location>
        <begin position="1"/>
        <end position="18"/>
    </location>
</feature>
<reference evidence="3" key="1">
    <citation type="submission" date="2010-12" db="EMBL/GenBank/DDBJ databases">
        <title>Complete sequence of Rhodopseudomonas palustris DX-1.</title>
        <authorList>
            <consortium name="US DOE Joint Genome Institute"/>
            <person name="Lucas S."/>
            <person name="Copeland A."/>
            <person name="Lapidus A."/>
            <person name="Cheng J.-F."/>
            <person name="Goodwin L."/>
            <person name="Pitluck S."/>
            <person name="Misra M."/>
            <person name="Chertkov O."/>
            <person name="Detter J.C."/>
            <person name="Han C."/>
            <person name="Tapia R."/>
            <person name="Land M."/>
            <person name="Hauser L."/>
            <person name="Kyrpides N."/>
            <person name="Ivanova N."/>
            <person name="Ovchinnikova G."/>
            <person name="Logan B."/>
            <person name="Oda Y."/>
            <person name="Harwood C."/>
            <person name="Woyke T."/>
        </authorList>
    </citation>
    <scope>NUCLEOTIDE SEQUENCE [LARGE SCALE GENOMIC DNA]</scope>
    <source>
        <strain evidence="3">DX-1</strain>
    </source>
</reference>